<proteinExistence type="predicted"/>
<organism evidence="1 2">
    <name type="scientific">Phenylobacterium kunshanense</name>
    <dbReference type="NCBI Taxonomy" id="1445034"/>
    <lineage>
        <taxon>Bacteria</taxon>
        <taxon>Pseudomonadati</taxon>
        <taxon>Pseudomonadota</taxon>
        <taxon>Alphaproteobacteria</taxon>
        <taxon>Caulobacterales</taxon>
        <taxon>Caulobacteraceae</taxon>
        <taxon>Phenylobacterium</taxon>
    </lineage>
</organism>
<accession>A0A328BP32</accession>
<comment type="caution">
    <text evidence="1">The sequence shown here is derived from an EMBL/GenBank/DDBJ whole genome shotgun (WGS) entry which is preliminary data.</text>
</comment>
<dbReference type="OrthoDB" id="117988at2"/>
<reference evidence="1 2" key="1">
    <citation type="submission" date="2018-05" db="EMBL/GenBank/DDBJ databases">
        <authorList>
            <person name="Lanie J.A."/>
            <person name="Ng W.-L."/>
            <person name="Kazmierczak K.M."/>
            <person name="Andrzejewski T.M."/>
            <person name="Davidsen T.M."/>
            <person name="Wayne K.J."/>
            <person name="Tettelin H."/>
            <person name="Glass J.I."/>
            <person name="Rusch D."/>
            <person name="Podicherti R."/>
            <person name="Tsui H.-C.T."/>
            <person name="Winkler M.E."/>
        </authorList>
    </citation>
    <scope>NUCLEOTIDE SEQUENCE [LARGE SCALE GENOMIC DNA]</scope>
    <source>
        <strain evidence="1 2">BUT-10</strain>
    </source>
</reference>
<evidence type="ECO:0000313" key="2">
    <source>
        <dbReference type="Proteomes" id="UP000249524"/>
    </source>
</evidence>
<gene>
    <name evidence="1" type="ORF">DJ019_03585</name>
</gene>
<protein>
    <submittedName>
        <fullName evidence="1">Uncharacterized protein</fullName>
    </submittedName>
</protein>
<dbReference type="RefSeq" id="WP_111274591.1">
    <property type="nucleotide sequence ID" value="NZ_QFYS01000001.1"/>
</dbReference>
<dbReference type="EMBL" id="QFYS01000001">
    <property type="protein sequence ID" value="RAK69100.1"/>
    <property type="molecule type" value="Genomic_DNA"/>
</dbReference>
<keyword evidence="2" id="KW-1185">Reference proteome</keyword>
<sequence>MLTDTDIARIGRGMEDLTLPKAEWTHAAHFAAALWLLTRPGRDAFAEMPGLIRAYNEATGGENTDTAGYHETITQASLRAARAHLDAHPSAGLSTVLASLLATRLGGSDWLLAHWSKDRLFSVEARRAWVEPDLQPLPF</sequence>
<dbReference type="Proteomes" id="UP000249524">
    <property type="component" value="Unassembled WGS sequence"/>
</dbReference>
<dbReference type="AlphaFoldDB" id="A0A328BP32"/>
<evidence type="ECO:0000313" key="1">
    <source>
        <dbReference type="EMBL" id="RAK69100.1"/>
    </source>
</evidence>
<name>A0A328BP32_9CAUL</name>